<dbReference type="FunCoup" id="A0A317Y074">
    <property type="interactions" value="250"/>
</dbReference>
<dbReference type="GO" id="GO:0016787">
    <property type="term" value="F:hydrolase activity"/>
    <property type="evidence" value="ECO:0007669"/>
    <property type="project" value="InterPro"/>
</dbReference>
<dbReference type="InParanoid" id="A0A317Y074"/>
<evidence type="ECO:0000313" key="4">
    <source>
        <dbReference type="Proteomes" id="UP000246740"/>
    </source>
</evidence>
<reference evidence="3 4" key="1">
    <citation type="journal article" date="2018" name="Mol. Biol. Evol.">
        <title>Broad Genomic Sampling Reveals a Smut Pathogenic Ancestry of the Fungal Clade Ustilaginomycotina.</title>
        <authorList>
            <person name="Kijpornyongpan T."/>
            <person name="Mondo S.J."/>
            <person name="Barry K."/>
            <person name="Sandor L."/>
            <person name="Lee J."/>
            <person name="Lipzen A."/>
            <person name="Pangilinan J."/>
            <person name="LaButti K."/>
            <person name="Hainaut M."/>
            <person name="Henrissat B."/>
            <person name="Grigoriev I.V."/>
            <person name="Spatafora J.W."/>
            <person name="Aime M.C."/>
        </authorList>
    </citation>
    <scope>NUCLEOTIDE SEQUENCE [LARGE SCALE GENOMIC DNA]</scope>
    <source>
        <strain evidence="3 4">MCA 3645</strain>
    </source>
</reference>
<protein>
    <recommendedName>
        <fullName evidence="2">Phospholipase/carboxylesterase/thioesterase domain-containing protein</fullName>
    </recommendedName>
</protein>
<dbReference type="InterPro" id="IPR029058">
    <property type="entry name" value="AB_hydrolase_fold"/>
</dbReference>
<feature type="region of interest" description="Disordered" evidence="1">
    <location>
        <begin position="1"/>
        <end position="21"/>
    </location>
</feature>
<dbReference type="Gene3D" id="3.40.50.1820">
    <property type="entry name" value="alpha/beta hydrolase"/>
    <property type="match status" value="1"/>
</dbReference>
<proteinExistence type="predicted"/>
<dbReference type="STRING" id="1882483.A0A317Y074"/>
<dbReference type="AlphaFoldDB" id="A0A317Y074"/>
<gene>
    <name evidence="3" type="ORF">BCV70DRAFT_17676</name>
</gene>
<accession>A0A317Y074</accession>
<sequence length="281" mass="30872">MSQPTSTQHAESSQEPIKKPLVSGTAVDRLKGLRYAPSPSGVDSNLLVMLHGLGDSSTPFFNLAQNLQSTLPQTAVISLQAQHVVPFLDPGQHWMWWSTFDQFGEILTKPDPTKTVADLVGLLAHLTNPIGSRSEQNATHRGCGWDPKHIHLFGFGQGATAALETMVAWTRRYRSDRGPLGSVVSVSGDLVSHPSMDPPNPTPVLHVYRAAKPIPSDSSRFSSLRKATASLQLQRLELAPGGTKEAMPRSKPEWDPIMSFWSKFFRHRGKWELDGQVIPLS</sequence>
<feature type="compositionally biased region" description="Polar residues" evidence="1">
    <location>
        <begin position="1"/>
        <end position="15"/>
    </location>
</feature>
<evidence type="ECO:0000313" key="3">
    <source>
        <dbReference type="EMBL" id="PWZ03463.1"/>
    </source>
</evidence>
<name>A0A317Y074_9BASI</name>
<evidence type="ECO:0000259" key="2">
    <source>
        <dbReference type="Pfam" id="PF02230"/>
    </source>
</evidence>
<dbReference type="OrthoDB" id="437457at2759"/>
<dbReference type="EMBL" id="KZ819188">
    <property type="protein sequence ID" value="PWZ03463.1"/>
    <property type="molecule type" value="Genomic_DNA"/>
</dbReference>
<keyword evidence="4" id="KW-1185">Reference proteome</keyword>
<organism evidence="3 4">
    <name type="scientific">Testicularia cyperi</name>
    <dbReference type="NCBI Taxonomy" id="1882483"/>
    <lineage>
        <taxon>Eukaryota</taxon>
        <taxon>Fungi</taxon>
        <taxon>Dikarya</taxon>
        <taxon>Basidiomycota</taxon>
        <taxon>Ustilaginomycotina</taxon>
        <taxon>Ustilaginomycetes</taxon>
        <taxon>Ustilaginales</taxon>
        <taxon>Anthracoideaceae</taxon>
        <taxon>Testicularia</taxon>
    </lineage>
</organism>
<dbReference type="InterPro" id="IPR003140">
    <property type="entry name" value="PLipase/COase/thioEstase"/>
</dbReference>
<dbReference type="Pfam" id="PF02230">
    <property type="entry name" value="Abhydrolase_2"/>
    <property type="match status" value="1"/>
</dbReference>
<dbReference type="Proteomes" id="UP000246740">
    <property type="component" value="Unassembled WGS sequence"/>
</dbReference>
<evidence type="ECO:0000256" key="1">
    <source>
        <dbReference type="SAM" id="MobiDB-lite"/>
    </source>
</evidence>
<feature type="domain" description="Phospholipase/carboxylesterase/thioesterase" evidence="2">
    <location>
        <begin position="39"/>
        <end position="197"/>
    </location>
</feature>
<dbReference type="SUPFAM" id="SSF53474">
    <property type="entry name" value="alpha/beta-Hydrolases"/>
    <property type="match status" value="1"/>
</dbReference>